<reference evidence="1 2" key="1">
    <citation type="journal article" date="2020" name="Antonie Van Leeuwenhoek">
        <title>Rhodopirellula heiligendammensis sp. nov., Rhodopirellula pilleata sp. nov., and Rhodopirellula solitaria sp. nov. isolated from natural or artificial marine surfaces in Northern Germany and California, USA, and emended description of the genus Rhodopirellula.</title>
        <authorList>
            <person name="Kallscheuer N."/>
            <person name="Wiegand S."/>
            <person name="Jogler M."/>
            <person name="Boedeker C."/>
            <person name="Peeters S.H."/>
            <person name="Rast P."/>
            <person name="Heuer A."/>
            <person name="Jetten M.S.M."/>
            <person name="Rohde M."/>
            <person name="Jogler C."/>
        </authorList>
    </citation>
    <scope>NUCLEOTIDE SEQUENCE [LARGE SCALE GENOMIC DNA]</scope>
    <source>
        <strain evidence="1 2">Poly21</strain>
    </source>
</reference>
<proteinExistence type="predicted"/>
<name>A0A5C6BFR8_9BACT</name>
<dbReference type="AlphaFoldDB" id="A0A5C6BFR8"/>
<accession>A0A5C6BFR8</accession>
<sequence>MCMVGEDVVNYLRTLRERLDYLKEHGQYWTIGTEGEPIQALFLEQSDAISEDPSLGFHAFIESEGKGNEIHAMVYDPNASPTI</sequence>
<evidence type="ECO:0000313" key="1">
    <source>
        <dbReference type="EMBL" id="TWU10532.1"/>
    </source>
</evidence>
<dbReference type="RefSeq" id="WP_302119928.1">
    <property type="nucleotide sequence ID" value="NZ_SJPU01000003.1"/>
</dbReference>
<organism evidence="1 2">
    <name type="scientific">Allorhodopirellula heiligendammensis</name>
    <dbReference type="NCBI Taxonomy" id="2714739"/>
    <lineage>
        <taxon>Bacteria</taxon>
        <taxon>Pseudomonadati</taxon>
        <taxon>Planctomycetota</taxon>
        <taxon>Planctomycetia</taxon>
        <taxon>Pirellulales</taxon>
        <taxon>Pirellulaceae</taxon>
        <taxon>Allorhodopirellula</taxon>
    </lineage>
</organism>
<evidence type="ECO:0000313" key="2">
    <source>
        <dbReference type="Proteomes" id="UP000319908"/>
    </source>
</evidence>
<comment type="caution">
    <text evidence="1">The sequence shown here is derived from an EMBL/GenBank/DDBJ whole genome shotgun (WGS) entry which is preliminary data.</text>
</comment>
<protein>
    <submittedName>
        <fullName evidence="1">Uncharacterized protein</fullName>
    </submittedName>
</protein>
<dbReference type="EMBL" id="SJPU01000003">
    <property type="protein sequence ID" value="TWU10532.1"/>
    <property type="molecule type" value="Genomic_DNA"/>
</dbReference>
<dbReference type="Proteomes" id="UP000319908">
    <property type="component" value="Unassembled WGS sequence"/>
</dbReference>
<gene>
    <name evidence="1" type="ORF">Poly21_44370</name>
</gene>
<keyword evidence="2" id="KW-1185">Reference proteome</keyword>